<name>A0A8R7QWA4_TRIUA</name>
<dbReference type="InterPro" id="IPR055357">
    <property type="entry name" value="LRR_At1g61320_AtMIF1"/>
</dbReference>
<dbReference type="OrthoDB" id="692734at2759"/>
<dbReference type="KEGG" id="tua:125515630"/>
<dbReference type="Gene3D" id="1.20.1280.50">
    <property type="match status" value="1"/>
</dbReference>
<accession>A0A8R7QWA4</accession>
<dbReference type="InterPro" id="IPR001810">
    <property type="entry name" value="F-box_dom"/>
</dbReference>
<dbReference type="SUPFAM" id="SSF52047">
    <property type="entry name" value="RNI-like"/>
    <property type="match status" value="1"/>
</dbReference>
<dbReference type="AlphaFoldDB" id="A0A8R7QWA4"/>
<dbReference type="InterPro" id="IPR036047">
    <property type="entry name" value="F-box-like_dom_sf"/>
</dbReference>
<dbReference type="Proteomes" id="UP000015106">
    <property type="component" value="Chromosome 6"/>
</dbReference>
<dbReference type="Pfam" id="PF23622">
    <property type="entry name" value="LRR_At1g61320_AtMIF1"/>
    <property type="match status" value="1"/>
</dbReference>
<dbReference type="GeneID" id="125515630"/>
<dbReference type="Gramene" id="TuG1812G0600004394.01.T01">
    <property type="protein sequence ID" value="TuG1812G0600004394.01.T01"/>
    <property type="gene ID" value="TuG1812G0600004394.01"/>
</dbReference>
<reference evidence="2" key="2">
    <citation type="submission" date="2018-03" db="EMBL/GenBank/DDBJ databases">
        <title>The Triticum urartu genome reveals the dynamic nature of wheat genome evolution.</title>
        <authorList>
            <person name="Ling H."/>
            <person name="Ma B."/>
            <person name="Shi X."/>
            <person name="Liu H."/>
            <person name="Dong L."/>
            <person name="Sun H."/>
            <person name="Cao Y."/>
            <person name="Gao Q."/>
            <person name="Zheng S."/>
            <person name="Li Y."/>
            <person name="Yu Y."/>
            <person name="Du H."/>
            <person name="Qi M."/>
            <person name="Li Y."/>
            <person name="Yu H."/>
            <person name="Cui Y."/>
            <person name="Wang N."/>
            <person name="Chen C."/>
            <person name="Wu H."/>
            <person name="Zhao Y."/>
            <person name="Zhang J."/>
            <person name="Li Y."/>
            <person name="Zhou W."/>
            <person name="Zhang B."/>
            <person name="Hu W."/>
            <person name="Eijk M."/>
            <person name="Tang J."/>
            <person name="Witsenboer H."/>
            <person name="Zhao S."/>
            <person name="Li Z."/>
            <person name="Zhang A."/>
            <person name="Wang D."/>
            <person name="Liang C."/>
        </authorList>
    </citation>
    <scope>NUCLEOTIDE SEQUENCE [LARGE SCALE GENOMIC DNA]</scope>
    <source>
        <strain evidence="2">cv. G1812</strain>
    </source>
</reference>
<dbReference type="SUPFAM" id="SSF81383">
    <property type="entry name" value="F-box domain"/>
    <property type="match status" value="1"/>
</dbReference>
<sequence>MAFTYPRRPAARSTAKPPAKDWLLEEYGHDWLSNLPDDILLNIVERLDIADVARTSVLSSRWMEVPAMLSKIVITVDSFKRKLHKSNLPCFDAHPNSTMIEATNSILGNRSRTNLYTIRLLRMEFYLGDDCVYIGQAVAITIATQNVGLAEFTVMTKKEVRQCTDKDLLYYARKFMSFFYTCPNAFNGLTGLKLQNLRLAESELPEIVSTCKRLEFLRLLNCDMGKLSFLELEHSQLSELEIVDSEFERVDLKWLPKLAVLTFSDWITQHDPLSFGYVPLLKSVSISNTALSYHKMLKLSEFLGKVTVRDLRLNFESEKIWIKPEAPRELFNVFHKLQIVSLLNISEECDLTWTMFILRGAPSLKELCIRVWDHFCDTILDEEERKKYSYSEEPKDSGLECGGSASGFKHHSLAVLRIFGFQTEEKFMSYIKNVMEAAVNLENIYLHNRPVCKICQHMVRKPSRYPWTSKQKISVRNKVHNEMCSAVEIHFPKYTTSQY</sequence>
<keyword evidence="3" id="KW-1185">Reference proteome</keyword>
<evidence type="ECO:0000259" key="1">
    <source>
        <dbReference type="PROSITE" id="PS50181"/>
    </source>
</evidence>
<dbReference type="RefSeq" id="XP_048537100.1">
    <property type="nucleotide sequence ID" value="XM_048681143.1"/>
</dbReference>
<gene>
    <name evidence="2" type="primary">LOC125515630</name>
</gene>
<organism evidence="2 3">
    <name type="scientific">Triticum urartu</name>
    <name type="common">Red wild einkorn</name>
    <name type="synonym">Crithodium urartu</name>
    <dbReference type="NCBI Taxonomy" id="4572"/>
    <lineage>
        <taxon>Eukaryota</taxon>
        <taxon>Viridiplantae</taxon>
        <taxon>Streptophyta</taxon>
        <taxon>Embryophyta</taxon>
        <taxon>Tracheophyta</taxon>
        <taxon>Spermatophyta</taxon>
        <taxon>Magnoliopsida</taxon>
        <taxon>Liliopsida</taxon>
        <taxon>Poales</taxon>
        <taxon>Poaceae</taxon>
        <taxon>BOP clade</taxon>
        <taxon>Pooideae</taxon>
        <taxon>Triticodae</taxon>
        <taxon>Triticeae</taxon>
        <taxon>Triticinae</taxon>
        <taxon>Triticum</taxon>
    </lineage>
</organism>
<evidence type="ECO:0000313" key="3">
    <source>
        <dbReference type="Proteomes" id="UP000015106"/>
    </source>
</evidence>
<protein>
    <recommendedName>
        <fullName evidence="1">F-box domain-containing protein</fullName>
    </recommendedName>
</protein>
<dbReference type="InterPro" id="IPR032675">
    <property type="entry name" value="LRR_dom_sf"/>
</dbReference>
<dbReference type="EnsemblPlants" id="TuG1812G0600004394.01.T01">
    <property type="protein sequence ID" value="TuG1812G0600004394.01.T01"/>
    <property type="gene ID" value="TuG1812G0600004394.01"/>
</dbReference>
<dbReference type="InterPro" id="IPR044997">
    <property type="entry name" value="F-box_plant"/>
</dbReference>
<reference evidence="2" key="3">
    <citation type="submission" date="2022-06" db="UniProtKB">
        <authorList>
            <consortium name="EnsemblPlants"/>
        </authorList>
    </citation>
    <scope>IDENTIFICATION</scope>
</reference>
<reference evidence="3" key="1">
    <citation type="journal article" date="2013" name="Nature">
        <title>Draft genome of the wheat A-genome progenitor Triticum urartu.</title>
        <authorList>
            <person name="Ling H.Q."/>
            <person name="Zhao S."/>
            <person name="Liu D."/>
            <person name="Wang J."/>
            <person name="Sun H."/>
            <person name="Zhang C."/>
            <person name="Fan H."/>
            <person name="Li D."/>
            <person name="Dong L."/>
            <person name="Tao Y."/>
            <person name="Gao C."/>
            <person name="Wu H."/>
            <person name="Li Y."/>
            <person name="Cui Y."/>
            <person name="Guo X."/>
            <person name="Zheng S."/>
            <person name="Wang B."/>
            <person name="Yu K."/>
            <person name="Liang Q."/>
            <person name="Yang W."/>
            <person name="Lou X."/>
            <person name="Chen J."/>
            <person name="Feng M."/>
            <person name="Jian J."/>
            <person name="Zhang X."/>
            <person name="Luo G."/>
            <person name="Jiang Y."/>
            <person name="Liu J."/>
            <person name="Wang Z."/>
            <person name="Sha Y."/>
            <person name="Zhang B."/>
            <person name="Wu H."/>
            <person name="Tang D."/>
            <person name="Shen Q."/>
            <person name="Xue P."/>
            <person name="Zou S."/>
            <person name="Wang X."/>
            <person name="Liu X."/>
            <person name="Wang F."/>
            <person name="Yang Y."/>
            <person name="An X."/>
            <person name="Dong Z."/>
            <person name="Zhang K."/>
            <person name="Zhang X."/>
            <person name="Luo M.C."/>
            <person name="Dvorak J."/>
            <person name="Tong Y."/>
            <person name="Wang J."/>
            <person name="Yang H."/>
            <person name="Li Z."/>
            <person name="Wang D."/>
            <person name="Zhang A."/>
            <person name="Wang J."/>
        </authorList>
    </citation>
    <scope>NUCLEOTIDE SEQUENCE</scope>
    <source>
        <strain evidence="3">cv. G1812</strain>
    </source>
</reference>
<dbReference type="Gene3D" id="3.80.10.10">
    <property type="entry name" value="Ribonuclease Inhibitor"/>
    <property type="match status" value="1"/>
</dbReference>
<proteinExistence type="predicted"/>
<dbReference type="PANTHER" id="PTHR32153">
    <property type="entry name" value="OJ000223_09.16 PROTEIN"/>
    <property type="match status" value="1"/>
</dbReference>
<dbReference type="Pfam" id="PF00646">
    <property type="entry name" value="F-box"/>
    <property type="match status" value="1"/>
</dbReference>
<feature type="domain" description="F-box" evidence="1">
    <location>
        <begin position="29"/>
        <end position="83"/>
    </location>
</feature>
<dbReference type="PROSITE" id="PS50181">
    <property type="entry name" value="FBOX"/>
    <property type="match status" value="1"/>
</dbReference>
<evidence type="ECO:0000313" key="2">
    <source>
        <dbReference type="EnsemblPlants" id="TuG1812G0600004394.01.T01"/>
    </source>
</evidence>